<dbReference type="PANTHER" id="PTHR46184:SF2">
    <property type="entry name" value="UNCONVENTIONAL MYOSIN-IXB"/>
    <property type="match status" value="1"/>
</dbReference>
<dbReference type="Gene3D" id="1.10.555.10">
    <property type="entry name" value="Rho GTPase activation protein"/>
    <property type="match status" value="1"/>
</dbReference>
<dbReference type="PANTHER" id="PTHR46184">
    <property type="entry name" value="UNCONVENTIONAL MYOSIN-IXB-LIKE PROTEIN"/>
    <property type="match status" value="1"/>
</dbReference>
<dbReference type="GO" id="GO:0016459">
    <property type="term" value="C:myosin complex"/>
    <property type="evidence" value="ECO:0007669"/>
    <property type="project" value="UniProtKB-KW"/>
</dbReference>
<feature type="binding site" evidence="12">
    <location>
        <begin position="242"/>
        <end position="249"/>
    </location>
    <ligand>
        <name>ATP</name>
        <dbReference type="ChEBI" id="CHEBI:30616"/>
    </ligand>
</feature>
<evidence type="ECO:0000313" key="20">
    <source>
        <dbReference type="Proteomes" id="UP000694383"/>
    </source>
</evidence>
<dbReference type="PROSITE" id="PS50200">
    <property type="entry name" value="RA"/>
    <property type="match status" value="1"/>
</dbReference>
<feature type="region of interest" description="Actin-binding" evidence="12">
    <location>
        <begin position="808"/>
        <end position="830"/>
    </location>
</feature>
<keyword evidence="7" id="KW-0862">Zinc</keyword>
<feature type="domain" description="Phorbol-ester/DAG-type" evidence="15">
    <location>
        <begin position="1171"/>
        <end position="1220"/>
    </location>
</feature>
<dbReference type="InterPro" id="IPR036961">
    <property type="entry name" value="Kinesin_motor_dom_sf"/>
</dbReference>
<dbReference type="Gene3D" id="1.20.58.530">
    <property type="match status" value="2"/>
</dbReference>
<sequence length="1494" mass="171014">MATNGVGGGGGLVGPGGPKDDDGRTYLLQIYPRLAGQASAVQKDATAASVISDAAAELGLDPGRLYVLAEVKECGGEEWVLEAADQPVQRFLLWPRKAQEKHPQSFGFYFLLQERNHDGSIHYVHLPPLTKEQEAQRLAARGFLPPPQDDFADLCNLPVLNEDRILNNLRSRFYKKKIYTYAGSILIAINPFKFLPIYNPKYVKMYENHQLGKLEPHIFAIADVAYYAMLRKKINQCIVISGESGSGKTQSTNFLIHCLTALSQKGYASGVERTILGAGPVLEEASYAAVSPFDDVPSVTSVSLFSRNYHVFYYLLLGASEEERKEFKFLKKNIIRKNPLLYFFLIFLVLSAILYLGNVTYQRKSNGRDEGLEVGPPEVLATLSDLLKVKEELLVEALTKRKTVTVNDKLILSYSQSEAITARDSMAKSLYSALFDWIVLRINHALLNKKDMEESVPCLSIGVLDIFGFEDFPNNSFEQFCINYANEQLQYYFNNHIFNLEQEEYQSEGITWHNIHYTDNVGCIHLISKKPTGLFYLLDEESNFPHATDETLLAKFKQQHLGNKYFVPTQVMEPAFVIQHFAGKVKYQIKDFREKNTDHMRPDIVALLRSSDSAYVRQLIGMDPVAMFRWGILRAAIRGISAFNEAGRSWARVSLFPLFKNRLWGSHLTYESFPGYHSLSCPAVCGLLSCLCPPPSTSPSFCIHCACLCGVLREMHAEMISSIKNLQLDGEDPRKLLQSWGRLRFPRHILQKNKSIKQKQAIPKSLLDSRSLKLIVSLTLHDRTTKSLLHLHKKKKTPSISAQFQNSLTKLLETLNKAEPFFIRCIRSNAEKKEMHLDEALVLQQLHYTGMLETVRIRRSGYGAKYHFQEFIQQFRVLLPKNLSDSKEDISLLLEKKVGLDPTMYQIGKTKVFLKELERQKLLDMLHRDVMQKIIFLQRWFRARLQRKQFLEMKQAAIVIQVNPDEQMRHAAKLIQSLWRGHRQRLKYQRQRQGATKIQALVRGHSARRRSVSQPHMDHSGKTMGRNPSIKISRATRVSEQLSASLDREITNTNELRHLDEFLANQVNTTDLRQIESHLCLSHQRVQGNHQVHKLTTGYKGLMAGYQNKVSHLAGSKNKEEVKLVVNLFQTMLDGFIRGEIKKEEAEPAKPLKTRKKRRKKDKSVSESPLDHVFINYQVSIVQSCDQCTSYIWAMDKAYMCNYCKMVCHKKCLSKIVTDCSSFCAKKNEEEFSGQHFGVKVCHLVSEKNPVPTVLEMMLEHVEMHGLYTEGIYRKSGSANRMKELHQRLGTDPHLVCLEDEPIHTVTGLVKQWLRELPDPLMTFTLYNDFLHAVELPEKQEQLQAIYKVLEQLPSSNFNTLERLVFHLPHNRMSSNSLAIVFTPCVLRCPDSEDPFLSMNNVKKATMCLEMLINEQTRRYNEKMEEIEQLEYAEALAVNQLKLRRQNTPFLHLPLRFSAPYKGVVVCISQLSCYCRCSSVVVNLPVHVRCREAH</sequence>
<dbReference type="GO" id="GO:0035556">
    <property type="term" value="P:intracellular signal transduction"/>
    <property type="evidence" value="ECO:0007669"/>
    <property type="project" value="InterPro"/>
</dbReference>
<dbReference type="Pfam" id="PF00612">
    <property type="entry name" value="IQ"/>
    <property type="match status" value="3"/>
</dbReference>
<evidence type="ECO:0000256" key="3">
    <source>
        <dbReference type="ARBA" id="ARBA00022490"/>
    </source>
</evidence>
<dbReference type="InterPro" id="IPR002219">
    <property type="entry name" value="PKC_DAG/PE"/>
</dbReference>
<dbReference type="GO" id="GO:0001726">
    <property type="term" value="C:ruffle"/>
    <property type="evidence" value="ECO:0007669"/>
    <property type="project" value="TreeGrafter"/>
</dbReference>
<dbReference type="GO" id="GO:0005524">
    <property type="term" value="F:ATP binding"/>
    <property type="evidence" value="ECO:0007669"/>
    <property type="project" value="UniProtKB-UniRule"/>
</dbReference>
<reference evidence="19" key="2">
    <citation type="submission" date="2025-09" db="UniProtKB">
        <authorList>
            <consortium name="Ensembl"/>
        </authorList>
    </citation>
    <scope>IDENTIFICATION</scope>
</reference>
<dbReference type="Gene3D" id="1.20.120.720">
    <property type="entry name" value="Myosin VI head, motor domain, U50 subdomain"/>
    <property type="match status" value="1"/>
</dbReference>
<dbReference type="FunFam" id="3.40.850.10:FF:000008">
    <property type="entry name" value="Putative unconventional myosin-IXa"/>
    <property type="match status" value="1"/>
</dbReference>
<evidence type="ECO:0000259" key="18">
    <source>
        <dbReference type="PROSITE" id="PS51456"/>
    </source>
</evidence>
<dbReference type="SUPFAM" id="SSF48350">
    <property type="entry name" value="GTPase activation domain, GAP"/>
    <property type="match status" value="1"/>
</dbReference>
<evidence type="ECO:0000256" key="13">
    <source>
        <dbReference type="SAM" id="MobiDB-lite"/>
    </source>
</evidence>
<name>A0A8C7XHA0_9TELE</name>
<evidence type="ECO:0000259" key="15">
    <source>
        <dbReference type="PROSITE" id="PS50081"/>
    </source>
</evidence>
<comment type="similarity">
    <text evidence="2 12">Belongs to the TRAFAC class myosin-kinesin ATPase superfamily. Myosin family.</text>
</comment>
<dbReference type="PROSITE" id="PS50096">
    <property type="entry name" value="IQ"/>
    <property type="match status" value="2"/>
</dbReference>
<dbReference type="Gene3D" id="3.40.850.10">
    <property type="entry name" value="Kinesin motor domain"/>
    <property type="match status" value="2"/>
</dbReference>
<keyword evidence="6" id="KW-0863">Zinc-finger</keyword>
<accession>A0A8C7XHA0</accession>
<dbReference type="Gene3D" id="1.20.5.190">
    <property type="match status" value="2"/>
</dbReference>
<evidence type="ECO:0000256" key="12">
    <source>
        <dbReference type="PROSITE-ProRule" id="PRU00782"/>
    </source>
</evidence>
<dbReference type="GO" id="GO:0016887">
    <property type="term" value="F:ATP hydrolysis activity"/>
    <property type="evidence" value="ECO:0007669"/>
    <property type="project" value="TreeGrafter"/>
</dbReference>
<dbReference type="Pfam" id="PF00788">
    <property type="entry name" value="RA"/>
    <property type="match status" value="1"/>
</dbReference>
<evidence type="ECO:0000256" key="2">
    <source>
        <dbReference type="ARBA" id="ARBA00008314"/>
    </source>
</evidence>
<evidence type="ECO:0000256" key="11">
    <source>
        <dbReference type="ARBA" id="ARBA00023175"/>
    </source>
</evidence>
<comment type="subcellular location">
    <subcellularLocation>
        <location evidence="1">Cytoplasm</location>
    </subcellularLocation>
</comment>
<keyword evidence="20" id="KW-1185">Reference proteome</keyword>
<dbReference type="SMART" id="SM00015">
    <property type="entry name" value="IQ"/>
    <property type="match status" value="3"/>
</dbReference>
<dbReference type="InterPro" id="IPR008936">
    <property type="entry name" value="Rho_GTPase_activation_prot"/>
</dbReference>
<keyword evidence="14" id="KW-0812">Transmembrane</keyword>
<feature type="region of interest" description="Disordered" evidence="13">
    <location>
        <begin position="1003"/>
        <end position="1027"/>
    </location>
</feature>
<dbReference type="PROSITE" id="PS50238">
    <property type="entry name" value="RHOGAP"/>
    <property type="match status" value="1"/>
</dbReference>
<dbReference type="SUPFAM" id="SSF52540">
    <property type="entry name" value="P-loop containing nucleoside triphosphate hydrolases"/>
    <property type="match status" value="2"/>
</dbReference>
<dbReference type="GO" id="GO:0005096">
    <property type="term" value="F:GTPase activator activity"/>
    <property type="evidence" value="ECO:0007669"/>
    <property type="project" value="InterPro"/>
</dbReference>
<dbReference type="InterPro" id="IPR046987">
    <property type="entry name" value="Myo9"/>
</dbReference>
<evidence type="ECO:0000256" key="1">
    <source>
        <dbReference type="ARBA" id="ARBA00004496"/>
    </source>
</evidence>
<evidence type="ECO:0000259" key="16">
    <source>
        <dbReference type="PROSITE" id="PS50200"/>
    </source>
</evidence>
<dbReference type="SMART" id="SM00242">
    <property type="entry name" value="MYSc"/>
    <property type="match status" value="1"/>
</dbReference>
<dbReference type="Pfam" id="PF00063">
    <property type="entry name" value="Myosin_head"/>
    <property type="match status" value="3"/>
</dbReference>
<dbReference type="CDD" id="cd23767">
    <property type="entry name" value="IQCD"/>
    <property type="match status" value="1"/>
</dbReference>
<dbReference type="SUPFAM" id="SSF57889">
    <property type="entry name" value="Cysteine-rich domain"/>
    <property type="match status" value="1"/>
</dbReference>
<feature type="compositionally biased region" description="Gly residues" evidence="13">
    <location>
        <begin position="1"/>
        <end position="17"/>
    </location>
</feature>
<keyword evidence="5 12" id="KW-0547">Nucleotide-binding</keyword>
<dbReference type="InterPro" id="IPR000198">
    <property type="entry name" value="RhoGAP_dom"/>
</dbReference>
<dbReference type="PROSITE" id="PS51456">
    <property type="entry name" value="MYOSIN_MOTOR"/>
    <property type="match status" value="1"/>
</dbReference>
<feature type="domain" description="Myosin motor" evidence="18">
    <location>
        <begin position="149"/>
        <end position="927"/>
    </location>
</feature>
<dbReference type="InterPro" id="IPR046349">
    <property type="entry name" value="C1-like_sf"/>
</dbReference>
<evidence type="ECO:0000259" key="17">
    <source>
        <dbReference type="PROSITE" id="PS50238"/>
    </source>
</evidence>
<dbReference type="InterPro" id="IPR000048">
    <property type="entry name" value="IQ_motif_EF-hand-BS"/>
</dbReference>
<dbReference type="PROSITE" id="PS50081">
    <property type="entry name" value="ZF_DAG_PE_2"/>
    <property type="match status" value="1"/>
</dbReference>
<evidence type="ECO:0000256" key="14">
    <source>
        <dbReference type="SAM" id="Phobius"/>
    </source>
</evidence>
<reference evidence="19" key="1">
    <citation type="submission" date="2025-08" db="UniProtKB">
        <authorList>
            <consortium name="Ensembl"/>
        </authorList>
    </citation>
    <scope>IDENTIFICATION</scope>
</reference>
<keyword evidence="11 12" id="KW-0505">Motor protein</keyword>
<dbReference type="FunFam" id="1.20.58.530:FF:000005">
    <property type="entry name" value="unconventional myosin-IXa isoform X1"/>
    <property type="match status" value="1"/>
</dbReference>
<dbReference type="GO" id="GO:0005884">
    <property type="term" value="C:actin filament"/>
    <property type="evidence" value="ECO:0007669"/>
    <property type="project" value="TreeGrafter"/>
</dbReference>
<evidence type="ECO:0000256" key="5">
    <source>
        <dbReference type="ARBA" id="ARBA00022741"/>
    </source>
</evidence>
<dbReference type="Proteomes" id="UP000694383">
    <property type="component" value="Unplaced"/>
</dbReference>
<dbReference type="SMART" id="SM00109">
    <property type="entry name" value="C1"/>
    <property type="match status" value="1"/>
</dbReference>
<dbReference type="GO" id="GO:0051015">
    <property type="term" value="F:actin filament binding"/>
    <property type="evidence" value="ECO:0007669"/>
    <property type="project" value="TreeGrafter"/>
</dbReference>
<dbReference type="Gene3D" id="3.30.60.20">
    <property type="match status" value="1"/>
</dbReference>
<evidence type="ECO:0000256" key="9">
    <source>
        <dbReference type="ARBA" id="ARBA00023054"/>
    </source>
</evidence>
<feature type="transmembrane region" description="Helical" evidence="14">
    <location>
        <begin position="178"/>
        <end position="198"/>
    </location>
</feature>
<protein>
    <submittedName>
        <fullName evidence="19">Myosin IXB</fullName>
    </submittedName>
</protein>
<dbReference type="GO" id="GO:0030048">
    <property type="term" value="P:actin filament-based movement"/>
    <property type="evidence" value="ECO:0007669"/>
    <property type="project" value="TreeGrafter"/>
</dbReference>
<dbReference type="GeneTree" id="ENSGT00940000156845"/>
<dbReference type="InterPro" id="IPR000159">
    <property type="entry name" value="RA_dom"/>
</dbReference>
<evidence type="ECO:0000256" key="8">
    <source>
        <dbReference type="ARBA" id="ARBA00022840"/>
    </source>
</evidence>
<evidence type="ECO:0000256" key="10">
    <source>
        <dbReference type="ARBA" id="ARBA00023123"/>
    </source>
</evidence>
<dbReference type="GO" id="GO:0005737">
    <property type="term" value="C:cytoplasm"/>
    <property type="evidence" value="ECO:0007669"/>
    <property type="project" value="UniProtKB-SubCell"/>
</dbReference>
<dbReference type="PRINTS" id="PR00193">
    <property type="entry name" value="MYOSINHEAVY"/>
</dbReference>
<evidence type="ECO:0000313" key="19">
    <source>
        <dbReference type="Ensembl" id="ENSOSIP00000013455.1"/>
    </source>
</evidence>
<dbReference type="Gene3D" id="1.10.10.820">
    <property type="match status" value="1"/>
</dbReference>
<dbReference type="Pfam" id="PF00620">
    <property type="entry name" value="RhoGAP"/>
    <property type="match status" value="1"/>
</dbReference>
<feature type="domain" description="Rho-GAP" evidence="17">
    <location>
        <begin position="1239"/>
        <end position="1420"/>
    </location>
</feature>
<dbReference type="Gene3D" id="6.20.240.20">
    <property type="match status" value="1"/>
</dbReference>
<feature type="transmembrane region" description="Helical" evidence="14">
    <location>
        <begin position="340"/>
        <end position="357"/>
    </location>
</feature>
<keyword evidence="10 12" id="KW-0518">Myosin</keyword>
<keyword evidence="3" id="KW-0963">Cytoplasm</keyword>
<dbReference type="InterPro" id="IPR027417">
    <property type="entry name" value="P-loop_NTPase"/>
</dbReference>
<dbReference type="GO" id="GO:0008270">
    <property type="term" value="F:zinc ion binding"/>
    <property type="evidence" value="ECO:0007669"/>
    <property type="project" value="UniProtKB-KW"/>
</dbReference>
<feature type="region of interest" description="Disordered" evidence="13">
    <location>
        <begin position="1"/>
        <end position="20"/>
    </location>
</feature>
<keyword evidence="14" id="KW-0472">Membrane</keyword>
<organism evidence="19 20">
    <name type="scientific">Oryzias sinensis</name>
    <name type="common">Chinese medaka</name>
    <dbReference type="NCBI Taxonomy" id="183150"/>
    <lineage>
        <taxon>Eukaryota</taxon>
        <taxon>Metazoa</taxon>
        <taxon>Chordata</taxon>
        <taxon>Craniata</taxon>
        <taxon>Vertebrata</taxon>
        <taxon>Euteleostomi</taxon>
        <taxon>Actinopterygii</taxon>
        <taxon>Neopterygii</taxon>
        <taxon>Teleostei</taxon>
        <taxon>Neoteleostei</taxon>
        <taxon>Acanthomorphata</taxon>
        <taxon>Ovalentaria</taxon>
        <taxon>Atherinomorphae</taxon>
        <taxon>Beloniformes</taxon>
        <taxon>Adrianichthyidae</taxon>
        <taxon>Oryziinae</taxon>
        <taxon>Oryzias</taxon>
    </lineage>
</organism>
<keyword evidence="9" id="KW-0175">Coiled coil</keyword>
<dbReference type="PROSITE" id="PS00479">
    <property type="entry name" value="ZF_DAG_PE_1"/>
    <property type="match status" value="1"/>
</dbReference>
<dbReference type="Ensembl" id="ENSOSIT00000014237.1">
    <property type="protein sequence ID" value="ENSOSIP00000013455.1"/>
    <property type="gene ID" value="ENSOSIG00000007564.1"/>
</dbReference>
<keyword evidence="4" id="KW-0479">Metal-binding</keyword>
<keyword evidence="12" id="KW-0009">Actin-binding</keyword>
<keyword evidence="14" id="KW-1133">Transmembrane helix</keyword>
<evidence type="ECO:0000256" key="6">
    <source>
        <dbReference type="ARBA" id="ARBA00022771"/>
    </source>
</evidence>
<dbReference type="GO" id="GO:0072673">
    <property type="term" value="P:lamellipodium morphogenesis"/>
    <property type="evidence" value="ECO:0007669"/>
    <property type="project" value="TreeGrafter"/>
</dbReference>
<evidence type="ECO:0000256" key="7">
    <source>
        <dbReference type="ARBA" id="ARBA00022833"/>
    </source>
</evidence>
<dbReference type="SMART" id="SM00324">
    <property type="entry name" value="RhoGAP"/>
    <property type="match status" value="1"/>
</dbReference>
<keyword evidence="8 12" id="KW-0067">ATP-binding</keyword>
<feature type="domain" description="Ras-associating" evidence="16">
    <location>
        <begin position="41"/>
        <end position="117"/>
    </location>
</feature>
<evidence type="ECO:0000256" key="4">
    <source>
        <dbReference type="ARBA" id="ARBA00022723"/>
    </source>
</evidence>
<dbReference type="GO" id="GO:0000146">
    <property type="term" value="F:microfilament motor activity"/>
    <property type="evidence" value="ECO:0007669"/>
    <property type="project" value="InterPro"/>
</dbReference>
<proteinExistence type="inferred from homology"/>
<dbReference type="InterPro" id="IPR001609">
    <property type="entry name" value="Myosin_head_motor_dom-like"/>
</dbReference>
<dbReference type="SMART" id="SM00314">
    <property type="entry name" value="RA"/>
    <property type="match status" value="1"/>
</dbReference>
<dbReference type="GO" id="GO:0030027">
    <property type="term" value="C:lamellipodium"/>
    <property type="evidence" value="ECO:0007669"/>
    <property type="project" value="TreeGrafter"/>
</dbReference>